<reference evidence="1 2" key="1">
    <citation type="submission" date="2021-03" db="EMBL/GenBank/DDBJ databases">
        <title>Haloterrigena longa sp. nov. and Haloterrigena limicola sp. nov., extremely halophilic archaea isolated from a salt lake.</title>
        <authorList>
            <person name="Henglin C."/>
        </authorList>
    </citation>
    <scope>NUCLEOTIDE SEQUENCE [LARGE SCALE GENOMIC DNA]</scope>
    <source>
        <strain evidence="1 2">KZCA68</strain>
    </source>
</reference>
<dbReference type="GeneID" id="63187374"/>
<gene>
    <name evidence="1" type="ORF">J0X25_08675</name>
</gene>
<dbReference type="AlphaFoldDB" id="A0A8A2VL14"/>
<dbReference type="KEGG" id="hakz:J0X25_08675"/>
<evidence type="ECO:0000313" key="1">
    <source>
        <dbReference type="EMBL" id="QSX01013.1"/>
    </source>
</evidence>
<dbReference type="EMBL" id="CP071462">
    <property type="protein sequence ID" value="QSX01013.1"/>
    <property type="molecule type" value="Genomic_DNA"/>
</dbReference>
<evidence type="ECO:0000313" key="2">
    <source>
        <dbReference type="Proteomes" id="UP000663203"/>
    </source>
</evidence>
<organism evidence="1 2">
    <name type="scientific">Haloterrigena alkaliphila</name>
    <dbReference type="NCBI Taxonomy" id="2816475"/>
    <lineage>
        <taxon>Archaea</taxon>
        <taxon>Methanobacteriati</taxon>
        <taxon>Methanobacteriota</taxon>
        <taxon>Stenosarchaea group</taxon>
        <taxon>Halobacteria</taxon>
        <taxon>Halobacteriales</taxon>
        <taxon>Natrialbaceae</taxon>
        <taxon>Haloterrigena</taxon>
    </lineage>
</organism>
<dbReference type="RefSeq" id="WP_207290727.1">
    <property type="nucleotide sequence ID" value="NZ_CP071462.1"/>
</dbReference>
<sequence>MRAITPRAEAYFEELFQDYLRILEEDHDVTTAKEYLEFVGATSRLKDPQSIFEYLEAQEIGIDAFLECPPLLDQDIAYASLNPGMKGTIRREEFISGQYGRIREAEGDIEEIAWRWSREFHRYLTHSSNPGPQAIVESLRDSLDVLPSEEEVLYEDYVSVDSRTDLPDSYYGDVYHTQFFRLPSPDGSILENVDRDYWRARFADELKMVNPSLFIAGCKDAWLAVIDHIVGDPAEEIIPHRDSKVTRKYGNRTDDTAVYGVFEVPKQDLWVVTSYQESRYSFLKPSLLRENLEYVNSQIHI</sequence>
<name>A0A8A2VL14_9EURY</name>
<dbReference type="Proteomes" id="UP000663203">
    <property type="component" value="Chromosome"/>
</dbReference>
<keyword evidence="2" id="KW-1185">Reference proteome</keyword>
<accession>A0A8A2VL14</accession>
<proteinExistence type="predicted"/>
<protein>
    <submittedName>
        <fullName evidence="1">Uncharacterized protein</fullName>
    </submittedName>
</protein>